<feature type="compositionally biased region" description="Polar residues" evidence="1">
    <location>
        <begin position="72"/>
        <end position="84"/>
    </location>
</feature>
<protein>
    <submittedName>
        <fullName evidence="2">Uncharacterized protein</fullName>
    </submittedName>
</protein>
<sequence>KKKKKKKKEQVDQRSASPMESQLHLSRQASNTSFTYIDISDGALSAPSLQYSPIQADTLALGKGAPPFATRAKSTNELLSQPQSAPFHPHAKAHPQPLSLLHDAEEREKKGTEEKGNKKKNKKEDEKDTDNDTEKSQKALLPLLSSTTSEKHTKVKLKAGPHPGHIGTTVSTVITVSSKTPSLGHSNQSSSILTLKSMKSADDCLTKINATKQKRKHIRQKNQTSNDDNKDDDNDNDNDNDNDDDDNLVVMDAQEMEERERKLHNTQSTVSQLNSPERSDNARSQAVGHRQRDDANFKEEAMFSFEDDVITELLQQSSHSTSASTHQAQITTNVQQAKAATGNSLTQDSTLL</sequence>
<feature type="compositionally biased region" description="Acidic residues" evidence="1">
    <location>
        <begin position="229"/>
        <end position="247"/>
    </location>
</feature>
<evidence type="ECO:0000256" key="1">
    <source>
        <dbReference type="SAM" id="MobiDB-lite"/>
    </source>
</evidence>
<keyword evidence="3" id="KW-1185">Reference proteome</keyword>
<gene>
    <name evidence="2" type="ORF">RFI_12578</name>
</gene>
<name>X6NF03_RETFI</name>
<organism evidence="2 3">
    <name type="scientific">Reticulomyxa filosa</name>
    <dbReference type="NCBI Taxonomy" id="46433"/>
    <lineage>
        <taxon>Eukaryota</taxon>
        <taxon>Sar</taxon>
        <taxon>Rhizaria</taxon>
        <taxon>Retaria</taxon>
        <taxon>Foraminifera</taxon>
        <taxon>Monothalamids</taxon>
        <taxon>Reticulomyxidae</taxon>
        <taxon>Reticulomyxa</taxon>
    </lineage>
</organism>
<evidence type="ECO:0000313" key="2">
    <source>
        <dbReference type="EMBL" id="ETO24581.1"/>
    </source>
</evidence>
<proteinExistence type="predicted"/>
<reference evidence="2 3" key="1">
    <citation type="journal article" date="2013" name="Curr. Biol.">
        <title>The Genome of the Foraminiferan Reticulomyxa filosa.</title>
        <authorList>
            <person name="Glockner G."/>
            <person name="Hulsmann N."/>
            <person name="Schleicher M."/>
            <person name="Noegel A.A."/>
            <person name="Eichinger L."/>
            <person name="Gallinger C."/>
            <person name="Pawlowski J."/>
            <person name="Sierra R."/>
            <person name="Euteneuer U."/>
            <person name="Pillet L."/>
            <person name="Moustafa A."/>
            <person name="Platzer M."/>
            <person name="Groth M."/>
            <person name="Szafranski K."/>
            <person name="Schliwa M."/>
        </authorList>
    </citation>
    <scope>NUCLEOTIDE SEQUENCE [LARGE SCALE GENOMIC DNA]</scope>
</reference>
<feature type="compositionally biased region" description="Polar residues" evidence="1">
    <location>
        <begin position="265"/>
        <end position="276"/>
    </location>
</feature>
<dbReference type="AlphaFoldDB" id="X6NF03"/>
<feature type="compositionally biased region" description="Polar residues" evidence="1">
    <location>
        <begin position="13"/>
        <end position="30"/>
    </location>
</feature>
<feature type="region of interest" description="Disordered" evidence="1">
    <location>
        <begin position="211"/>
        <end position="295"/>
    </location>
</feature>
<feature type="region of interest" description="Disordered" evidence="1">
    <location>
        <begin position="61"/>
        <end position="168"/>
    </location>
</feature>
<feature type="compositionally biased region" description="Basic and acidic residues" evidence="1">
    <location>
        <begin position="102"/>
        <end position="137"/>
    </location>
</feature>
<accession>X6NF03</accession>
<dbReference type="Proteomes" id="UP000023152">
    <property type="component" value="Unassembled WGS sequence"/>
</dbReference>
<evidence type="ECO:0000313" key="3">
    <source>
        <dbReference type="Proteomes" id="UP000023152"/>
    </source>
</evidence>
<comment type="caution">
    <text evidence="2">The sequence shown here is derived from an EMBL/GenBank/DDBJ whole genome shotgun (WGS) entry which is preliminary data.</text>
</comment>
<feature type="region of interest" description="Disordered" evidence="1">
    <location>
        <begin position="1"/>
        <end position="30"/>
    </location>
</feature>
<dbReference type="EMBL" id="ASPP01009131">
    <property type="protein sequence ID" value="ETO24581.1"/>
    <property type="molecule type" value="Genomic_DNA"/>
</dbReference>
<feature type="non-terminal residue" evidence="2">
    <location>
        <position position="1"/>
    </location>
</feature>